<evidence type="ECO:0000256" key="3">
    <source>
        <dbReference type="ARBA" id="ARBA00022737"/>
    </source>
</evidence>
<dbReference type="AlphaFoldDB" id="A0A2U8FLM5"/>
<reference evidence="8" key="1">
    <citation type="submission" date="2018-05" db="EMBL/GenBank/DDBJ databases">
        <title>Complete genome sequence of Actinobacillus porcitonsillarum reference strain 9953L55 (CCUG 46996).</title>
        <authorList>
            <person name="Dona V."/>
            <person name="Perreten V."/>
        </authorList>
    </citation>
    <scope>NUCLEOTIDE SEQUENCE [LARGE SCALE GENOMIC DNA]</scope>
    <source>
        <strain evidence="8">9953L55</strain>
    </source>
</reference>
<dbReference type="Gene3D" id="2.160.10.10">
    <property type="entry name" value="Hexapeptide repeat proteins"/>
    <property type="match status" value="1"/>
</dbReference>
<keyword evidence="3" id="KW-0677">Repeat</keyword>
<keyword evidence="8" id="KW-1185">Reference proteome</keyword>
<dbReference type="SMART" id="SM01266">
    <property type="entry name" value="Mac"/>
    <property type="match status" value="1"/>
</dbReference>
<dbReference type="CDD" id="cd03357">
    <property type="entry name" value="LbH_MAT_GAT"/>
    <property type="match status" value="1"/>
</dbReference>
<proteinExistence type="inferred from homology"/>
<dbReference type="SUPFAM" id="SSF51161">
    <property type="entry name" value="Trimeric LpxA-like enzymes"/>
    <property type="match status" value="1"/>
</dbReference>
<evidence type="ECO:0000256" key="5">
    <source>
        <dbReference type="RuleBase" id="RU367021"/>
    </source>
</evidence>
<feature type="domain" description="Maltose/galactoside acetyltransferase" evidence="6">
    <location>
        <begin position="5"/>
        <end position="58"/>
    </location>
</feature>
<evidence type="ECO:0000256" key="2">
    <source>
        <dbReference type="ARBA" id="ARBA00022679"/>
    </source>
</evidence>
<dbReference type="RefSeq" id="WP_108925117.1">
    <property type="nucleotide sequence ID" value="NZ_CP029206.1"/>
</dbReference>
<comment type="similarity">
    <text evidence="1 5">Belongs to the transferase hexapeptide repeat family.</text>
</comment>
<dbReference type="InterPro" id="IPR024688">
    <property type="entry name" value="Mac_dom"/>
</dbReference>
<protein>
    <recommendedName>
        <fullName evidence="5">Acetyltransferase</fullName>
        <ecNumber evidence="5">2.3.1.-</ecNumber>
    </recommendedName>
</protein>
<evidence type="ECO:0000256" key="1">
    <source>
        <dbReference type="ARBA" id="ARBA00007274"/>
    </source>
</evidence>
<dbReference type="PROSITE" id="PS00101">
    <property type="entry name" value="HEXAPEP_TRANSFERASES"/>
    <property type="match status" value="1"/>
</dbReference>
<dbReference type="InterPro" id="IPR011004">
    <property type="entry name" value="Trimer_LpxA-like_sf"/>
</dbReference>
<dbReference type="PANTHER" id="PTHR43017">
    <property type="entry name" value="GALACTOSIDE O-ACETYLTRANSFERASE"/>
    <property type="match status" value="1"/>
</dbReference>
<dbReference type="InterPro" id="IPR039369">
    <property type="entry name" value="LacA-like"/>
</dbReference>
<accession>A0A2U8FLM5</accession>
<sequence length="199" mass="22468">MQSEYQKMISGQLYDSADPKLKEDRSIARDLCFELAQLRPSKKAEKQDLFQQLFRCEQADFHIELPFRCDYGYNISLGKNFYSNYNCTMLDCAKITIGDNVMFAPNVSLFTAAHPIDAEKRNSGIEFAMPIAIGNNVWIGGNSVVMPNVTIGNNVVIGAGSVVTKDIPDNCIAVGNPCRVLREITEQDKIFYFKEKRFE</sequence>
<dbReference type="EMBL" id="CP029206">
    <property type="protein sequence ID" value="AWI51892.1"/>
    <property type="molecule type" value="Genomic_DNA"/>
</dbReference>
<evidence type="ECO:0000313" key="7">
    <source>
        <dbReference type="EMBL" id="AWI51892.1"/>
    </source>
</evidence>
<dbReference type="EC" id="2.3.1.-" evidence="5"/>
<keyword evidence="4 5" id="KW-0012">Acyltransferase</keyword>
<dbReference type="KEGG" id="apor:DDU33_10560"/>
<gene>
    <name evidence="7" type="ORF">DDU33_10560</name>
</gene>
<dbReference type="PANTHER" id="PTHR43017:SF1">
    <property type="entry name" value="ACETYLTRANSFERASE YJL218W-RELATED"/>
    <property type="match status" value="1"/>
</dbReference>
<dbReference type="Proteomes" id="UP000244920">
    <property type="component" value="Chromosome"/>
</dbReference>
<dbReference type="FunFam" id="2.160.10.10:FF:000008">
    <property type="entry name" value="Maltose O-acetyltransferase"/>
    <property type="match status" value="1"/>
</dbReference>
<dbReference type="InterPro" id="IPR001451">
    <property type="entry name" value="Hexapep"/>
</dbReference>
<dbReference type="GO" id="GO:0008870">
    <property type="term" value="F:galactoside O-acetyltransferase activity"/>
    <property type="evidence" value="ECO:0007669"/>
    <property type="project" value="TreeGrafter"/>
</dbReference>
<evidence type="ECO:0000313" key="8">
    <source>
        <dbReference type="Proteomes" id="UP000244920"/>
    </source>
</evidence>
<name>A0A2U8FLM5_9PAST</name>
<dbReference type="Pfam" id="PF00132">
    <property type="entry name" value="Hexapep"/>
    <property type="match status" value="1"/>
</dbReference>
<organism evidence="7 8">
    <name type="scientific">Actinobacillus porcitonsillarum</name>
    <dbReference type="NCBI Taxonomy" id="189834"/>
    <lineage>
        <taxon>Bacteria</taxon>
        <taxon>Pseudomonadati</taxon>
        <taxon>Pseudomonadota</taxon>
        <taxon>Gammaproteobacteria</taxon>
        <taxon>Pasteurellales</taxon>
        <taxon>Pasteurellaceae</taxon>
        <taxon>Actinobacillus</taxon>
    </lineage>
</organism>
<keyword evidence="2 5" id="KW-0808">Transferase</keyword>
<dbReference type="InterPro" id="IPR018357">
    <property type="entry name" value="Hexapep_transf_CS"/>
</dbReference>
<evidence type="ECO:0000256" key="4">
    <source>
        <dbReference type="ARBA" id="ARBA00023315"/>
    </source>
</evidence>
<dbReference type="Pfam" id="PF12464">
    <property type="entry name" value="Mac"/>
    <property type="match status" value="1"/>
</dbReference>
<evidence type="ECO:0000259" key="6">
    <source>
        <dbReference type="SMART" id="SM01266"/>
    </source>
</evidence>